<gene>
    <name evidence="1" type="ORF">GV828_02195</name>
</gene>
<dbReference type="PROSITE" id="PS51257">
    <property type="entry name" value="PROKAR_LIPOPROTEIN"/>
    <property type="match status" value="1"/>
</dbReference>
<dbReference type="RefSeq" id="WP_166535832.1">
    <property type="nucleotide sequence ID" value="NZ_JAABLM010000002.1"/>
</dbReference>
<accession>A0ABW9Z5N1</accession>
<comment type="caution">
    <text evidence="1">The sequence shown here is derived from an EMBL/GenBank/DDBJ whole genome shotgun (WGS) entry which is preliminary data.</text>
</comment>
<organism evidence="1 2">
    <name type="scientific">Flavobacterium ichthyis</name>
    <dbReference type="NCBI Taxonomy" id="2698827"/>
    <lineage>
        <taxon>Bacteria</taxon>
        <taxon>Pseudomonadati</taxon>
        <taxon>Bacteroidota</taxon>
        <taxon>Flavobacteriia</taxon>
        <taxon>Flavobacteriales</taxon>
        <taxon>Flavobacteriaceae</taxon>
        <taxon>Flavobacterium</taxon>
    </lineage>
</organism>
<sequence>MKKQLTFIALLLLMIISCNDKKENTPENQNIPEKKNKIAAKECYHYAKNKDSISLTLIYGENQKISGDLVYNFYQKDGNFGSFDGIIKGDTLILNYHFESEGIKSLREEIFLKKGLNLLRGYGEMAILNGKEFVKERKNIKFDNDFALLKIDCNE</sequence>
<proteinExistence type="predicted"/>
<name>A0ABW9Z5N1_9FLAO</name>
<dbReference type="Proteomes" id="UP000798602">
    <property type="component" value="Unassembled WGS sequence"/>
</dbReference>
<protein>
    <recommendedName>
        <fullName evidence="3">Lipoprotein</fullName>
    </recommendedName>
</protein>
<evidence type="ECO:0000313" key="1">
    <source>
        <dbReference type="EMBL" id="NBL64006.1"/>
    </source>
</evidence>
<evidence type="ECO:0008006" key="3">
    <source>
        <dbReference type="Google" id="ProtNLM"/>
    </source>
</evidence>
<keyword evidence="2" id="KW-1185">Reference proteome</keyword>
<dbReference type="EMBL" id="JAABLM010000002">
    <property type="protein sequence ID" value="NBL64006.1"/>
    <property type="molecule type" value="Genomic_DNA"/>
</dbReference>
<reference evidence="2" key="1">
    <citation type="submission" date="2020-01" db="EMBL/GenBank/DDBJ databases">
        <title>Sphingomonas sp. strain CSW-10.</title>
        <authorList>
            <person name="Chen W.-M."/>
        </authorList>
    </citation>
    <scope>NUCLEOTIDE SEQUENCE [LARGE SCALE GENOMIC DNA]</scope>
    <source>
        <strain evidence="2">NST-5</strain>
    </source>
</reference>
<evidence type="ECO:0000313" key="2">
    <source>
        <dbReference type="Proteomes" id="UP000798602"/>
    </source>
</evidence>